<dbReference type="EMBL" id="QAMZ01000025">
    <property type="protein sequence ID" value="PWL54214.1"/>
    <property type="molecule type" value="Genomic_DNA"/>
</dbReference>
<dbReference type="InterPro" id="IPR004722">
    <property type="entry name" value="DHOase"/>
</dbReference>
<feature type="binding site" evidence="7">
    <location>
        <position position="277"/>
    </location>
    <ligand>
        <name>substrate</name>
    </ligand>
</feature>
<protein>
    <recommendedName>
        <fullName evidence="7">Dihydroorotase</fullName>
        <shortName evidence="7">DHOase</shortName>
        <ecNumber evidence="7">3.5.2.3</ecNumber>
    </recommendedName>
</protein>
<dbReference type="UniPathway" id="UPA00070">
    <property type="reaction ID" value="UER00117"/>
</dbReference>
<dbReference type="GO" id="GO:0044205">
    <property type="term" value="P:'de novo' UMP biosynthetic process"/>
    <property type="evidence" value="ECO:0007669"/>
    <property type="project" value="UniProtKB-UniRule"/>
</dbReference>
<feature type="binding site" evidence="7">
    <location>
        <position position="62"/>
    </location>
    <ligand>
        <name>Zn(2+)</name>
        <dbReference type="ChEBI" id="CHEBI:29105"/>
        <label>1</label>
    </ligand>
</feature>
<feature type="binding site" evidence="7">
    <location>
        <begin position="62"/>
        <end position="64"/>
    </location>
    <ligand>
        <name>substrate</name>
    </ligand>
</feature>
<comment type="caution">
    <text evidence="10">The sequence shown here is derived from an EMBL/GenBank/DDBJ whole genome shotgun (WGS) entry which is preliminary data.</text>
</comment>
<dbReference type="InterPro" id="IPR024403">
    <property type="entry name" value="DHOase_cat"/>
</dbReference>
<evidence type="ECO:0000256" key="7">
    <source>
        <dbReference type="HAMAP-Rule" id="MF_00220"/>
    </source>
</evidence>
<dbReference type="AlphaFoldDB" id="A0A316MII0"/>
<feature type="binding site" evidence="7">
    <location>
        <position position="178"/>
    </location>
    <ligand>
        <name>Zn(2+)</name>
        <dbReference type="ChEBI" id="CHEBI:29105"/>
        <label>2</label>
    </ligand>
</feature>
<name>A0A316MII0_9CLOT</name>
<evidence type="ECO:0000256" key="4">
    <source>
        <dbReference type="ARBA" id="ARBA00022801"/>
    </source>
</evidence>
<keyword evidence="6 7" id="KW-0665">Pyrimidine biosynthesis</keyword>
<comment type="similarity">
    <text evidence="2 7">Belongs to the metallo-dependent hydrolases superfamily. DHOase family. Class I DHOase subfamily.</text>
</comment>
<evidence type="ECO:0000259" key="9">
    <source>
        <dbReference type="Pfam" id="PF12890"/>
    </source>
</evidence>
<dbReference type="GO" id="GO:0006145">
    <property type="term" value="P:purine nucleobase catabolic process"/>
    <property type="evidence" value="ECO:0007669"/>
    <property type="project" value="TreeGrafter"/>
</dbReference>
<accession>A0A316MII0</accession>
<keyword evidence="5 7" id="KW-0862">Zinc</keyword>
<dbReference type="SUPFAM" id="SSF51556">
    <property type="entry name" value="Metallo-dependent hydrolases"/>
    <property type="match status" value="1"/>
</dbReference>
<dbReference type="InterPro" id="IPR002195">
    <property type="entry name" value="Dihydroorotase_CS"/>
</dbReference>
<dbReference type="CDD" id="cd01317">
    <property type="entry name" value="DHOase_IIa"/>
    <property type="match status" value="1"/>
</dbReference>
<feature type="binding site" evidence="7">
    <location>
        <position position="151"/>
    </location>
    <ligand>
        <name>Zn(2+)</name>
        <dbReference type="ChEBI" id="CHEBI:29105"/>
        <label>1</label>
    </ligand>
</feature>
<dbReference type="PROSITE" id="PS00483">
    <property type="entry name" value="DIHYDROOROTASE_2"/>
    <property type="match status" value="1"/>
</dbReference>
<dbReference type="Pfam" id="PF12890">
    <property type="entry name" value="DHOase"/>
    <property type="match status" value="1"/>
</dbReference>
<comment type="caution">
    <text evidence="7">Lacks conserved residue(s) required for the propagation of feature annotation.</text>
</comment>
<keyword evidence="3 7" id="KW-0479">Metal-binding</keyword>
<dbReference type="EC" id="3.5.2.3" evidence="7"/>
<dbReference type="GO" id="GO:0004151">
    <property type="term" value="F:dihydroorotase activity"/>
    <property type="evidence" value="ECO:0007669"/>
    <property type="project" value="UniProtKB-UniRule"/>
</dbReference>
<dbReference type="InterPro" id="IPR050138">
    <property type="entry name" value="DHOase/Allantoinase_Hydrolase"/>
</dbReference>
<reference evidence="10 12" key="1">
    <citation type="submission" date="2018-03" db="EMBL/GenBank/DDBJ databases">
        <title>The uncultured portion of the human microbiome is neutrally assembled.</title>
        <authorList>
            <person name="Jeraldo P."/>
            <person name="Boardman L."/>
            <person name="White B.A."/>
            <person name="Nelson H."/>
            <person name="Goldenfeld N."/>
            <person name="Chia N."/>
        </authorList>
    </citation>
    <scope>NUCLEOTIDE SEQUENCE [LARGE SCALE GENOMIC DNA]</scope>
    <source>
        <strain evidence="10">CIM:MAG 903</strain>
    </source>
</reference>
<evidence type="ECO:0000256" key="2">
    <source>
        <dbReference type="ARBA" id="ARBA00010286"/>
    </source>
</evidence>
<evidence type="ECO:0000313" key="10">
    <source>
        <dbReference type="EMBL" id="PWL52280.1"/>
    </source>
</evidence>
<proteinExistence type="inferred from homology"/>
<gene>
    <name evidence="7" type="primary">pyrC</name>
    <name evidence="11" type="ORF">DBY38_04840</name>
    <name evidence="10" type="ORF">DBY38_11965</name>
</gene>
<dbReference type="PANTHER" id="PTHR43668">
    <property type="entry name" value="ALLANTOINASE"/>
    <property type="match status" value="1"/>
</dbReference>
<dbReference type="InterPro" id="IPR013108">
    <property type="entry name" value="Amidohydro_3"/>
</dbReference>
<dbReference type="Proteomes" id="UP000246114">
    <property type="component" value="Unassembled WGS sequence"/>
</dbReference>
<evidence type="ECO:0000256" key="5">
    <source>
        <dbReference type="ARBA" id="ARBA00022833"/>
    </source>
</evidence>
<dbReference type="PANTHER" id="PTHR43668:SF2">
    <property type="entry name" value="ALLANTOINASE"/>
    <property type="match status" value="1"/>
</dbReference>
<comment type="catalytic activity">
    <reaction evidence="7">
        <text>(S)-dihydroorotate + H2O = N-carbamoyl-L-aspartate + H(+)</text>
        <dbReference type="Rhea" id="RHEA:24296"/>
        <dbReference type="ChEBI" id="CHEBI:15377"/>
        <dbReference type="ChEBI" id="CHEBI:15378"/>
        <dbReference type="ChEBI" id="CHEBI:30864"/>
        <dbReference type="ChEBI" id="CHEBI:32814"/>
        <dbReference type="EC" id="3.5.2.3"/>
    </reaction>
</comment>
<dbReference type="SUPFAM" id="SSF51338">
    <property type="entry name" value="Composite domain of metallo-dependent hydrolases"/>
    <property type="match status" value="1"/>
</dbReference>
<feature type="binding site" evidence="7">
    <location>
        <position position="60"/>
    </location>
    <ligand>
        <name>Zn(2+)</name>
        <dbReference type="ChEBI" id="CHEBI:29105"/>
        <label>1</label>
    </ligand>
</feature>
<dbReference type="Pfam" id="PF07969">
    <property type="entry name" value="Amidohydro_3"/>
    <property type="match status" value="1"/>
</dbReference>
<feature type="binding site" evidence="7">
    <location>
        <position position="151"/>
    </location>
    <ligand>
        <name>Zn(2+)</name>
        <dbReference type="ChEBI" id="CHEBI:29105"/>
        <label>2</label>
    </ligand>
</feature>
<dbReference type="NCBIfam" id="NF006839">
    <property type="entry name" value="PRK09357.1-4"/>
    <property type="match status" value="1"/>
</dbReference>
<comment type="pathway">
    <text evidence="7">Pyrimidine metabolism; UMP biosynthesis via de novo pathway; (S)-dihydroorotate from bicarbonate: step 3/3.</text>
</comment>
<evidence type="ECO:0000256" key="6">
    <source>
        <dbReference type="ARBA" id="ARBA00022975"/>
    </source>
</evidence>
<dbReference type="PROSITE" id="PS00482">
    <property type="entry name" value="DIHYDROOROTASE_1"/>
    <property type="match status" value="1"/>
</dbReference>
<dbReference type="EMBL" id="QAMZ01000051">
    <property type="protein sequence ID" value="PWL52280.1"/>
    <property type="molecule type" value="Genomic_DNA"/>
</dbReference>
<dbReference type="NCBIfam" id="TIGR00857">
    <property type="entry name" value="pyrC_multi"/>
    <property type="match status" value="1"/>
</dbReference>
<comment type="cofactor">
    <cofactor evidence="7">
        <name>Zn(2+)</name>
        <dbReference type="ChEBI" id="CHEBI:29105"/>
    </cofactor>
    <text evidence="7">Binds 2 Zn(2+) ions per subunit.</text>
</comment>
<evidence type="ECO:0000256" key="3">
    <source>
        <dbReference type="ARBA" id="ARBA00022723"/>
    </source>
</evidence>
<evidence type="ECO:0000313" key="12">
    <source>
        <dbReference type="Proteomes" id="UP000246114"/>
    </source>
</evidence>
<dbReference type="GO" id="GO:0005737">
    <property type="term" value="C:cytoplasm"/>
    <property type="evidence" value="ECO:0007669"/>
    <property type="project" value="TreeGrafter"/>
</dbReference>
<keyword evidence="4 7" id="KW-0378">Hydrolase</keyword>
<feature type="binding site" evidence="7">
    <location>
        <position position="94"/>
    </location>
    <ligand>
        <name>substrate</name>
    </ligand>
</feature>
<feature type="binding site" evidence="7">
    <location>
        <position position="231"/>
    </location>
    <ligand>
        <name>Zn(2+)</name>
        <dbReference type="ChEBI" id="CHEBI:29105"/>
        <label>2</label>
    </ligand>
</feature>
<feature type="domain" description="Amidohydrolase 3" evidence="8">
    <location>
        <begin position="344"/>
        <end position="419"/>
    </location>
</feature>
<sequence>MILIKNGRVVDPYTKRNEILDIIVEDEKIKSLGKFSEDDNYDEIIDAGGMIAAPGLIDVHVHFRTPGFSHKEDFATGAAAAARGGFTTVVCMANTRPVIDSEDIYKEVQKQIKKLPINVVQAAAITKGLKGKEIVDMKALKGEGVLGFTDDGLPLMDEKVLFEAMKMAKELNVPLSFHEENPAFVNSPGVNQGKISEQFGLGGASSLAEEVMVARDCMIALNTGAKVNIQHISSGATVDIIRMSKAQGADVWAEVTPHHFSLNEEAVLKYGTNAKMNPPLRTEEDRMKLIEGLKDNTIELIATDHAPHTEEEKNVSFGKAPSGITGLETSLALGVTNLVKAGHLTMMELIEKMTLNPAKLYNMPYGTLKEGARADIVLFNEDELWTVEDFSSKSKNSPFIGHELYGKVKYTICRGKVVYRD</sequence>
<feature type="active site" evidence="7">
    <location>
        <position position="304"/>
    </location>
</feature>
<dbReference type="GO" id="GO:0004038">
    <property type="term" value="F:allantoinase activity"/>
    <property type="evidence" value="ECO:0007669"/>
    <property type="project" value="TreeGrafter"/>
</dbReference>
<feature type="domain" description="Dihydroorotase catalytic" evidence="9">
    <location>
        <begin position="51"/>
        <end position="234"/>
    </location>
</feature>
<evidence type="ECO:0000313" key="11">
    <source>
        <dbReference type="EMBL" id="PWL54214.1"/>
    </source>
</evidence>
<dbReference type="GO" id="GO:0008270">
    <property type="term" value="F:zinc ion binding"/>
    <property type="evidence" value="ECO:0007669"/>
    <property type="project" value="UniProtKB-UniRule"/>
</dbReference>
<dbReference type="Gene3D" id="3.20.20.140">
    <property type="entry name" value="Metal-dependent hydrolases"/>
    <property type="match status" value="1"/>
</dbReference>
<feature type="binding site" evidence="7">
    <location>
        <position position="304"/>
    </location>
    <ligand>
        <name>Zn(2+)</name>
        <dbReference type="ChEBI" id="CHEBI:29105"/>
        <label>1</label>
    </ligand>
</feature>
<evidence type="ECO:0000256" key="1">
    <source>
        <dbReference type="ARBA" id="ARBA00002368"/>
    </source>
</evidence>
<evidence type="ECO:0000259" key="8">
    <source>
        <dbReference type="Pfam" id="PF07969"/>
    </source>
</evidence>
<organism evidence="10 12">
    <name type="scientific">Clostridium cadaveris</name>
    <dbReference type="NCBI Taxonomy" id="1529"/>
    <lineage>
        <taxon>Bacteria</taxon>
        <taxon>Bacillati</taxon>
        <taxon>Bacillota</taxon>
        <taxon>Clostridia</taxon>
        <taxon>Eubacteriales</taxon>
        <taxon>Clostridiaceae</taxon>
        <taxon>Clostridium</taxon>
    </lineage>
</organism>
<feature type="binding site" evidence="7">
    <location>
        <position position="308"/>
    </location>
    <ligand>
        <name>substrate</name>
    </ligand>
</feature>
<dbReference type="HAMAP" id="MF_00220_B">
    <property type="entry name" value="PyrC_classI_B"/>
    <property type="match status" value="1"/>
</dbReference>
<dbReference type="InterPro" id="IPR011059">
    <property type="entry name" value="Metal-dep_hydrolase_composite"/>
</dbReference>
<dbReference type="InterPro" id="IPR032466">
    <property type="entry name" value="Metal_Hydrolase"/>
</dbReference>
<comment type="function">
    <text evidence="1 7">Catalyzes the reversible cyclization of carbamoyl aspartate to dihydroorotate.</text>
</comment>